<reference evidence="10 11" key="1">
    <citation type="submission" date="2017-10" db="EMBL/GenBank/DDBJ databases">
        <title>Effective Description of Clostridium neonatale sp. nov. linked to necrotizing enterocolitis in neonates and a clarification of species assignable to the genus Clostridium (Prazmowski 1880) emend. Lawson and Rainey 2016.</title>
        <authorList>
            <person name="Bernard K."/>
            <person name="Burdz T."/>
            <person name="Wiebe D."/>
            <person name="Balcewich B."/>
            <person name="Alfa M."/>
            <person name="Bernier A.-M."/>
        </authorList>
    </citation>
    <scope>NUCLEOTIDE SEQUENCE [LARGE SCALE GENOMIC DNA]</scope>
    <source>
        <strain evidence="10 11">LCDC99A005</strain>
    </source>
</reference>
<organism evidence="10 11">
    <name type="scientific">Clostridium neonatale</name>
    <dbReference type="NCBI Taxonomy" id="137838"/>
    <lineage>
        <taxon>Bacteria</taxon>
        <taxon>Bacillati</taxon>
        <taxon>Bacillota</taxon>
        <taxon>Clostridia</taxon>
        <taxon>Eubacteriales</taxon>
        <taxon>Clostridiaceae</taxon>
        <taxon>Clostridium</taxon>
    </lineage>
</organism>
<evidence type="ECO:0000259" key="8">
    <source>
        <dbReference type="PROSITE" id="PS51194"/>
    </source>
</evidence>
<evidence type="ECO:0000256" key="5">
    <source>
        <dbReference type="HAMAP-Rule" id="MF_00965"/>
    </source>
</evidence>
<dbReference type="CDD" id="cd18787">
    <property type="entry name" value="SF2_C_DEAD"/>
    <property type="match status" value="1"/>
</dbReference>
<comment type="similarity">
    <text evidence="5">Belongs to the DEAD box helicase family. DbpA subfamily.</text>
</comment>
<keyword evidence="1 5" id="KW-0547">Nucleotide-binding</keyword>
<comment type="catalytic activity">
    <reaction evidence="5">
        <text>ATP + H2O = ADP + phosphate + H(+)</text>
        <dbReference type="Rhea" id="RHEA:13065"/>
        <dbReference type="ChEBI" id="CHEBI:15377"/>
        <dbReference type="ChEBI" id="CHEBI:15378"/>
        <dbReference type="ChEBI" id="CHEBI:30616"/>
        <dbReference type="ChEBI" id="CHEBI:43474"/>
        <dbReference type="ChEBI" id="CHEBI:456216"/>
        <dbReference type="EC" id="3.6.4.13"/>
    </reaction>
</comment>
<dbReference type="OrthoDB" id="9805696at2"/>
<evidence type="ECO:0000256" key="3">
    <source>
        <dbReference type="ARBA" id="ARBA00022806"/>
    </source>
</evidence>
<evidence type="ECO:0000313" key="10">
    <source>
        <dbReference type="EMBL" id="PEG31047.1"/>
    </source>
</evidence>
<evidence type="ECO:0000256" key="6">
    <source>
        <dbReference type="PROSITE-ProRule" id="PRU00552"/>
    </source>
</evidence>
<dbReference type="InterPro" id="IPR014001">
    <property type="entry name" value="Helicase_ATP-bd"/>
</dbReference>
<dbReference type="PANTHER" id="PTHR47959:SF1">
    <property type="entry name" value="ATP-DEPENDENT RNA HELICASE DBPA"/>
    <property type="match status" value="1"/>
</dbReference>
<keyword evidence="5" id="KW-0694">RNA-binding</keyword>
<dbReference type="SMART" id="SM00490">
    <property type="entry name" value="HELICc"/>
    <property type="match status" value="1"/>
</dbReference>
<evidence type="ECO:0000313" key="11">
    <source>
        <dbReference type="Proteomes" id="UP000220840"/>
    </source>
</evidence>
<dbReference type="GO" id="GO:0005829">
    <property type="term" value="C:cytosol"/>
    <property type="evidence" value="ECO:0007669"/>
    <property type="project" value="TreeGrafter"/>
</dbReference>
<dbReference type="GO" id="GO:0016887">
    <property type="term" value="F:ATP hydrolysis activity"/>
    <property type="evidence" value="ECO:0007669"/>
    <property type="project" value="RHEA"/>
</dbReference>
<proteinExistence type="inferred from homology"/>
<dbReference type="Gene3D" id="3.40.50.300">
    <property type="entry name" value="P-loop containing nucleotide triphosphate hydrolases"/>
    <property type="match status" value="2"/>
</dbReference>
<evidence type="ECO:0000256" key="1">
    <source>
        <dbReference type="ARBA" id="ARBA00022741"/>
    </source>
</evidence>
<evidence type="ECO:0000256" key="2">
    <source>
        <dbReference type="ARBA" id="ARBA00022801"/>
    </source>
</evidence>
<protein>
    <recommendedName>
        <fullName evidence="5">ATP-dependent RNA helicase DbpA</fullName>
        <ecNumber evidence="5">3.6.4.13</ecNumber>
    </recommendedName>
</protein>
<evidence type="ECO:0000259" key="9">
    <source>
        <dbReference type="PROSITE" id="PS51195"/>
    </source>
</evidence>
<dbReference type="HAMAP" id="MF_00965">
    <property type="entry name" value="DEAD_helicase_DbpA"/>
    <property type="match status" value="1"/>
</dbReference>
<keyword evidence="11" id="KW-1185">Reference proteome</keyword>
<feature type="domain" description="Helicase C-terminal" evidence="8">
    <location>
        <begin position="228"/>
        <end position="377"/>
    </location>
</feature>
<keyword evidence="5" id="KW-0690">Ribosome biogenesis</keyword>
<dbReference type="SUPFAM" id="SSF52540">
    <property type="entry name" value="P-loop containing nucleoside triphosphate hydrolases"/>
    <property type="match status" value="1"/>
</dbReference>
<dbReference type="AlphaFoldDB" id="A0A2A7MHP4"/>
<dbReference type="PROSITE" id="PS51194">
    <property type="entry name" value="HELICASE_CTER"/>
    <property type="match status" value="1"/>
</dbReference>
<dbReference type="PANTHER" id="PTHR47959">
    <property type="entry name" value="ATP-DEPENDENT RNA HELICASE RHLE-RELATED"/>
    <property type="match status" value="1"/>
</dbReference>
<dbReference type="InterPro" id="IPR014014">
    <property type="entry name" value="RNA_helicase_DEAD_Q_motif"/>
</dbReference>
<dbReference type="Gene3D" id="3.30.70.330">
    <property type="match status" value="1"/>
</dbReference>
<dbReference type="GO" id="GO:0000027">
    <property type="term" value="P:ribosomal large subunit assembly"/>
    <property type="evidence" value="ECO:0007669"/>
    <property type="project" value="UniProtKB-UniRule"/>
</dbReference>
<dbReference type="PROSITE" id="PS51192">
    <property type="entry name" value="HELICASE_ATP_BIND_1"/>
    <property type="match status" value="1"/>
</dbReference>
<name>A0A2A7MHP4_9CLOT</name>
<dbReference type="InterPro" id="IPR027417">
    <property type="entry name" value="P-loop_NTPase"/>
</dbReference>
<keyword evidence="3 5" id="KW-0347">Helicase</keyword>
<evidence type="ECO:0000256" key="4">
    <source>
        <dbReference type="ARBA" id="ARBA00022840"/>
    </source>
</evidence>
<dbReference type="CDD" id="cd12500">
    <property type="entry name" value="RRM_BsYxiN_like"/>
    <property type="match status" value="1"/>
</dbReference>
<keyword evidence="2 5" id="KW-0378">Hydrolase</keyword>
<dbReference type="EC" id="3.6.4.13" evidence="5"/>
<gene>
    <name evidence="5" type="primary">dbpA</name>
    <name evidence="10" type="ORF">CQ394_04800</name>
</gene>
<dbReference type="GO" id="GO:0034458">
    <property type="term" value="F:3'-5' RNA helicase activity"/>
    <property type="evidence" value="ECO:0007669"/>
    <property type="project" value="UniProtKB-UniRule"/>
</dbReference>
<feature type="domain" description="Helicase ATP-binding" evidence="7">
    <location>
        <begin position="34"/>
        <end position="204"/>
    </location>
</feature>
<dbReference type="GO" id="GO:0005524">
    <property type="term" value="F:ATP binding"/>
    <property type="evidence" value="ECO:0007669"/>
    <property type="project" value="UniProtKB-UniRule"/>
</dbReference>
<comment type="caution">
    <text evidence="10">The sequence shown here is derived from an EMBL/GenBank/DDBJ whole genome shotgun (WGS) entry which is preliminary data.</text>
</comment>
<dbReference type="InterPro" id="IPR044742">
    <property type="entry name" value="DEAD/DEAH_RhlB"/>
</dbReference>
<dbReference type="PROSITE" id="PS51195">
    <property type="entry name" value="Q_MOTIF"/>
    <property type="match status" value="1"/>
</dbReference>
<comment type="function">
    <text evidence="5">DEAD-box RNA helicase involved in the assembly of the 50S ribosomal subunit. Has an RNA-dependent ATPase activity, which is specific for 23S rRNA, and a 3' to 5' RNA helicase activity that uses the energy of ATP hydrolysis to destabilize and unwind short rRNA duplexes.</text>
</comment>
<keyword evidence="4 5" id="KW-0067">ATP-binding</keyword>
<dbReference type="Proteomes" id="UP000220840">
    <property type="component" value="Unassembled WGS sequence"/>
</dbReference>
<comment type="subcellular location">
    <subcellularLocation>
        <location evidence="5">Cytoplasm</location>
    </subcellularLocation>
</comment>
<dbReference type="InterPro" id="IPR011545">
    <property type="entry name" value="DEAD/DEAH_box_helicase_dom"/>
</dbReference>
<dbReference type="InterPro" id="IPR050079">
    <property type="entry name" value="DEAD_box_RNA_helicase"/>
</dbReference>
<dbReference type="InterPro" id="IPR028619">
    <property type="entry name" value="DEAD_helicase_DbpA"/>
</dbReference>
<comment type="domain">
    <text evidence="5">Contains an N-terminal domain that binds non-specifically to RNA and a C-terminal domain that binds specifically and tightly to hairpin 92 of 23S rRNA.</text>
</comment>
<feature type="region of interest" description="Involved in 23S rRNA binding" evidence="5">
    <location>
        <begin position="405"/>
        <end position="480"/>
    </location>
</feature>
<dbReference type="RefSeq" id="WP_058295211.1">
    <property type="nucleotide sequence ID" value="NZ_CAMRXJ010000044.1"/>
</dbReference>
<dbReference type="GO" id="GO:0003723">
    <property type="term" value="F:RNA binding"/>
    <property type="evidence" value="ECO:0007669"/>
    <property type="project" value="UniProtKB-UniRule"/>
</dbReference>
<dbReference type="SMART" id="SM00487">
    <property type="entry name" value="DEXDc"/>
    <property type="match status" value="1"/>
</dbReference>
<dbReference type="Pfam" id="PF00271">
    <property type="entry name" value="Helicase_C"/>
    <property type="match status" value="1"/>
</dbReference>
<feature type="domain" description="DEAD-box RNA helicase Q" evidence="9">
    <location>
        <begin position="3"/>
        <end position="31"/>
    </location>
</feature>
<keyword evidence="5" id="KW-0963">Cytoplasm</keyword>
<dbReference type="STRING" id="137838.GCA_001458595_02426"/>
<dbReference type="Pfam" id="PF03880">
    <property type="entry name" value="DbpA"/>
    <property type="match status" value="1"/>
</dbReference>
<sequence length="480" mass="54325">MNNNFNEYNLSDELIKAINDLGYKSPSEVQDKVIPEIMLNKDLIVKSQTGSGKTAAFAIPLCEKCDWDENLPQVLVLSPTRELAVQVNEDFLNIGRYKRLKSVAIYGKSPMNEQIRTLKQKTHIVVGTPGRILDHIDRESLKIEKIKYLVIDEGDLMLNMGFINQVEGILRRLPKKIVKLLFSATIPNEIKELCEKHMQRPVSITIKNQNLISNNIEHNLYYINCDEKLESLNSILINEKPETVVIFGRTKESVDKIFDYLKCKKYSVGKIHGGMMQKERLDAMSDFKQGNFRILVATDIAARGIDVDNLTHVINFELPVEKESYVHRIGRSGRAGAKGKAISFCTKENDRYLNLIEEYIGFKIPVKLLPSNEEINKEKDEGLNILKSKPNKKKEKGKVVNSKITKIYLNGGKKKKLRAGDIVGAICNIEGVTSDDIGIIDVQDNVSYVDILNNKGKIVIDNLKNTTIKGKKLKVEKARN</sequence>
<dbReference type="Pfam" id="PF00270">
    <property type="entry name" value="DEAD"/>
    <property type="match status" value="1"/>
</dbReference>
<evidence type="ECO:0000259" key="7">
    <source>
        <dbReference type="PROSITE" id="PS51192"/>
    </source>
</evidence>
<dbReference type="InterPro" id="IPR005580">
    <property type="entry name" value="DbpA/CsdA_RNA-bd_dom"/>
</dbReference>
<dbReference type="CDD" id="cd00268">
    <property type="entry name" value="DEADc"/>
    <property type="match status" value="1"/>
</dbReference>
<accession>A0A2A7MHP4</accession>
<dbReference type="InterPro" id="IPR012677">
    <property type="entry name" value="Nucleotide-bd_a/b_plait_sf"/>
</dbReference>
<dbReference type="InterPro" id="IPR001650">
    <property type="entry name" value="Helicase_C-like"/>
</dbReference>
<feature type="short sequence motif" description="Q motif" evidence="6">
    <location>
        <begin position="3"/>
        <end position="31"/>
    </location>
</feature>
<dbReference type="EMBL" id="PDCJ01000001">
    <property type="protein sequence ID" value="PEG31047.1"/>
    <property type="molecule type" value="Genomic_DNA"/>
</dbReference>